<accession>G1X0Y5</accession>
<dbReference type="OrthoDB" id="10472754at2759"/>
<dbReference type="EMBL" id="ADOT01000014">
    <property type="protein sequence ID" value="EGX53158.1"/>
    <property type="molecule type" value="Genomic_DNA"/>
</dbReference>
<feature type="region of interest" description="Disordered" evidence="1">
    <location>
        <begin position="138"/>
        <end position="222"/>
    </location>
</feature>
<dbReference type="GeneID" id="22889082"/>
<feature type="compositionally biased region" description="Basic and acidic residues" evidence="1">
    <location>
        <begin position="138"/>
        <end position="154"/>
    </location>
</feature>
<evidence type="ECO:0000313" key="3">
    <source>
        <dbReference type="Proteomes" id="UP000008784"/>
    </source>
</evidence>
<keyword evidence="3" id="KW-1185">Reference proteome</keyword>
<proteinExistence type="predicted"/>
<protein>
    <submittedName>
        <fullName evidence="2">Uncharacterized protein</fullName>
    </submittedName>
</protein>
<dbReference type="InParanoid" id="G1X0Y5"/>
<feature type="compositionally biased region" description="Basic and acidic residues" evidence="1">
    <location>
        <begin position="174"/>
        <end position="197"/>
    </location>
</feature>
<evidence type="ECO:0000256" key="1">
    <source>
        <dbReference type="SAM" id="MobiDB-lite"/>
    </source>
</evidence>
<sequence length="222" mass="25693">MSDITLRPKILKYIRKKDENVTNALIHAQFKVEYFNEKTENWTATKFQSTTYVLRDLCTTALKQQQCFLEPGFNSFRYQNTMTIENLYNQVLIELEQGLWSPTMKSIVYDMLKATEFPGHVDDMWLFQWALSKAKQKLDRRDKGKRNPEAKAETEPGVEGSTSSKHRASSPGIRRAEREGPDAGIQRAEREAEKFEGVNEQGNKSFKATSWPRIANSMHSYK</sequence>
<dbReference type="AlphaFoldDB" id="G1X0Y5"/>
<name>G1X0Y5_ARTOA</name>
<dbReference type="RefSeq" id="XP_011118147.1">
    <property type="nucleotide sequence ID" value="XM_011119845.1"/>
</dbReference>
<dbReference type="HOGENOM" id="CLU_1245072_0_0_1"/>
<evidence type="ECO:0000313" key="2">
    <source>
        <dbReference type="EMBL" id="EGX53158.1"/>
    </source>
</evidence>
<reference evidence="2 3" key="1">
    <citation type="journal article" date="2011" name="PLoS Pathog.">
        <title>Genomic and proteomic analyses of the fungus Arthrobotrys oligospora provide insights into nematode-trap formation.</title>
        <authorList>
            <person name="Yang J."/>
            <person name="Wang L."/>
            <person name="Ji X."/>
            <person name="Feng Y."/>
            <person name="Li X."/>
            <person name="Zou C."/>
            <person name="Xu J."/>
            <person name="Ren Y."/>
            <person name="Mi Q."/>
            <person name="Wu J."/>
            <person name="Liu S."/>
            <person name="Liu Y."/>
            <person name="Huang X."/>
            <person name="Wang H."/>
            <person name="Niu X."/>
            <person name="Li J."/>
            <person name="Liang L."/>
            <person name="Luo Y."/>
            <person name="Ji K."/>
            <person name="Zhou W."/>
            <person name="Yu Z."/>
            <person name="Li G."/>
            <person name="Liu Y."/>
            <person name="Li L."/>
            <person name="Qiao M."/>
            <person name="Feng L."/>
            <person name="Zhang K.-Q."/>
        </authorList>
    </citation>
    <scope>NUCLEOTIDE SEQUENCE [LARGE SCALE GENOMIC DNA]</scope>
    <source>
        <strain evidence="3">ATCC 24927 / CBS 115.81 / DSM 1491</strain>
    </source>
</reference>
<dbReference type="Proteomes" id="UP000008784">
    <property type="component" value="Unassembled WGS sequence"/>
</dbReference>
<gene>
    <name evidence="2" type="ORF">AOL_s00006g536</name>
</gene>
<comment type="caution">
    <text evidence="2">The sequence shown here is derived from an EMBL/GenBank/DDBJ whole genome shotgun (WGS) entry which is preliminary data.</text>
</comment>
<organism evidence="2 3">
    <name type="scientific">Arthrobotrys oligospora (strain ATCC 24927 / CBS 115.81 / DSM 1491)</name>
    <name type="common">Nematode-trapping fungus</name>
    <name type="synonym">Didymozoophaga oligospora</name>
    <dbReference type="NCBI Taxonomy" id="756982"/>
    <lineage>
        <taxon>Eukaryota</taxon>
        <taxon>Fungi</taxon>
        <taxon>Dikarya</taxon>
        <taxon>Ascomycota</taxon>
        <taxon>Pezizomycotina</taxon>
        <taxon>Orbiliomycetes</taxon>
        <taxon>Orbiliales</taxon>
        <taxon>Orbiliaceae</taxon>
        <taxon>Orbilia</taxon>
        <taxon>Orbilia oligospora</taxon>
    </lineage>
</organism>